<evidence type="ECO:0000256" key="7">
    <source>
        <dbReference type="ARBA" id="ARBA00023163"/>
    </source>
</evidence>
<dbReference type="Gene3D" id="1.10.10.10">
    <property type="entry name" value="Winged helix-like DNA-binding domain superfamily/Winged helix DNA-binding domain"/>
    <property type="match status" value="1"/>
</dbReference>
<dbReference type="Proteomes" id="UP000002939">
    <property type="component" value="Unassembled WGS sequence"/>
</dbReference>
<feature type="binding site" evidence="8">
    <location>
        <position position="136"/>
    </location>
    <ligand>
        <name>Zn(2+)</name>
        <dbReference type="ChEBI" id="CHEBI:29105"/>
    </ligand>
</feature>
<dbReference type="OrthoDB" id="8659436at2"/>
<comment type="similarity">
    <text evidence="1">Belongs to the Fur family.</text>
</comment>
<keyword evidence="9" id="KW-0408">Iron</keyword>
<reference evidence="10" key="1">
    <citation type="submission" date="2009-09" db="EMBL/GenBank/DDBJ databases">
        <authorList>
            <consortium name="The Broad Institute Genome Sequencing Platform"/>
            <person name="Ward D."/>
            <person name="Feldgarden M."/>
            <person name="Earl A."/>
            <person name="Young S.K."/>
            <person name="Zeng Q."/>
            <person name="Koehrsen M."/>
            <person name="Alvarado L."/>
            <person name="Berlin A."/>
            <person name="Bochicchio J."/>
            <person name="Borenstein D."/>
            <person name="Chapman S.B."/>
            <person name="Chen Z."/>
            <person name="Engels R."/>
            <person name="Freedman E."/>
            <person name="Gellesch M."/>
            <person name="Goldberg J."/>
            <person name="Griggs A."/>
            <person name="Gujja S."/>
            <person name="Heilman E."/>
            <person name="Heiman D."/>
            <person name="Hepburn T."/>
            <person name="Howarth C."/>
            <person name="Jen D."/>
            <person name="Larson L."/>
            <person name="Lewis B."/>
            <person name="Mehta T."/>
            <person name="Park D."/>
            <person name="Pearson M."/>
            <person name="Roberts A."/>
            <person name="Saif S."/>
            <person name="Shea T."/>
            <person name="Shenoy N."/>
            <person name="Sisk P."/>
            <person name="Stolte C."/>
            <person name="Sykes S."/>
            <person name="Thomson T."/>
            <person name="Walk T."/>
            <person name="White J."/>
            <person name="Yandava C."/>
            <person name="Sibley C.D."/>
            <person name="Field T.R."/>
            <person name="Grinwis M."/>
            <person name="Eshaghurshan C.S."/>
            <person name="Surette M.G."/>
            <person name="Haas B."/>
            <person name="Nusbaum C."/>
            <person name="Birren B."/>
        </authorList>
    </citation>
    <scope>NUCLEOTIDE SEQUENCE [LARGE SCALE GENOMIC DNA]</scope>
    <source>
        <strain evidence="10">ATCC 700633</strain>
    </source>
</reference>
<comment type="cofactor">
    <cofactor evidence="9">
        <name>Mn(2+)</name>
        <dbReference type="ChEBI" id="CHEBI:29035"/>
    </cofactor>
    <cofactor evidence="9">
        <name>Fe(2+)</name>
        <dbReference type="ChEBI" id="CHEBI:29033"/>
    </cofactor>
    <text evidence="9">Binds 1 Mn(2+) or Fe(2+) ion per subunit.</text>
</comment>
<dbReference type="GO" id="GO:0003700">
    <property type="term" value="F:DNA-binding transcription factor activity"/>
    <property type="evidence" value="ECO:0007669"/>
    <property type="project" value="InterPro"/>
</dbReference>
<dbReference type="Gene3D" id="3.30.1490.190">
    <property type="match status" value="1"/>
</dbReference>
<feature type="binding site" evidence="8">
    <location>
        <position position="139"/>
    </location>
    <ligand>
        <name>Zn(2+)</name>
        <dbReference type="ChEBI" id="CHEBI:29105"/>
    </ligand>
</feature>
<dbReference type="Pfam" id="PF01475">
    <property type="entry name" value="FUR"/>
    <property type="match status" value="1"/>
</dbReference>
<dbReference type="GO" id="GO:1900376">
    <property type="term" value="P:regulation of secondary metabolite biosynthetic process"/>
    <property type="evidence" value="ECO:0007669"/>
    <property type="project" value="TreeGrafter"/>
</dbReference>
<dbReference type="STRING" id="626369.HMPREF0446_00545"/>
<evidence type="ECO:0000313" key="11">
    <source>
        <dbReference type="Proteomes" id="UP000002939"/>
    </source>
</evidence>
<feature type="binding site" evidence="8">
    <location>
        <position position="99"/>
    </location>
    <ligand>
        <name>Zn(2+)</name>
        <dbReference type="ChEBI" id="CHEBI:29105"/>
    </ligand>
</feature>
<dbReference type="InterPro" id="IPR043135">
    <property type="entry name" value="Fur_C"/>
</dbReference>
<accession>D0BKR0</accession>
<organism evidence="10 11">
    <name type="scientific">Granulicatella elegans ATCC 700633</name>
    <dbReference type="NCBI Taxonomy" id="626369"/>
    <lineage>
        <taxon>Bacteria</taxon>
        <taxon>Bacillati</taxon>
        <taxon>Bacillota</taxon>
        <taxon>Bacilli</taxon>
        <taxon>Lactobacillales</taxon>
        <taxon>Carnobacteriaceae</taxon>
        <taxon>Granulicatella</taxon>
    </lineage>
</organism>
<sequence>MEGIKKKLQEEGFKLTPQRQATVAILLEKEDDHLSAEAIYMLVKRKYPDIGLATVYRTLEILTDLNITYRVVFDDGLARYDLKRDESNRFHHHLLCNKCGNIEEIHENLLGEVEKVVEERFHFKVEDHRLTFHGICQKCREGETHAT</sequence>
<evidence type="ECO:0000256" key="2">
    <source>
        <dbReference type="ARBA" id="ARBA00022491"/>
    </source>
</evidence>
<evidence type="ECO:0000256" key="8">
    <source>
        <dbReference type="PIRSR" id="PIRSR602481-1"/>
    </source>
</evidence>
<dbReference type="SUPFAM" id="SSF46785">
    <property type="entry name" value="Winged helix' DNA-binding domain"/>
    <property type="match status" value="1"/>
</dbReference>
<keyword evidence="5" id="KW-0805">Transcription regulation</keyword>
<dbReference type="GO" id="GO:0045892">
    <property type="term" value="P:negative regulation of DNA-templated transcription"/>
    <property type="evidence" value="ECO:0007669"/>
    <property type="project" value="TreeGrafter"/>
</dbReference>
<keyword evidence="4 8" id="KW-0862">Zinc</keyword>
<evidence type="ECO:0000256" key="9">
    <source>
        <dbReference type="PIRSR" id="PIRSR602481-2"/>
    </source>
</evidence>
<evidence type="ECO:0000256" key="6">
    <source>
        <dbReference type="ARBA" id="ARBA00023125"/>
    </source>
</evidence>
<dbReference type="FunFam" id="1.10.10.10:FF:000051">
    <property type="entry name" value="Fur family transcriptional regulator"/>
    <property type="match status" value="1"/>
</dbReference>
<evidence type="ECO:0000256" key="1">
    <source>
        <dbReference type="ARBA" id="ARBA00007957"/>
    </source>
</evidence>
<dbReference type="GO" id="GO:0000976">
    <property type="term" value="F:transcription cis-regulatory region binding"/>
    <property type="evidence" value="ECO:0007669"/>
    <property type="project" value="TreeGrafter"/>
</dbReference>
<keyword evidence="2" id="KW-0678">Repressor</keyword>
<dbReference type="GO" id="GO:0008270">
    <property type="term" value="F:zinc ion binding"/>
    <property type="evidence" value="ECO:0007669"/>
    <property type="project" value="TreeGrafter"/>
</dbReference>
<dbReference type="HOGENOM" id="CLU_096072_3_1_9"/>
<evidence type="ECO:0000313" key="10">
    <source>
        <dbReference type="EMBL" id="EEW93663.1"/>
    </source>
</evidence>
<dbReference type="PANTHER" id="PTHR33202:SF7">
    <property type="entry name" value="FERRIC UPTAKE REGULATION PROTEIN"/>
    <property type="match status" value="1"/>
</dbReference>
<keyword evidence="11" id="KW-1185">Reference proteome</keyword>
<dbReference type="CDD" id="cd07153">
    <property type="entry name" value="Fur_like"/>
    <property type="match status" value="1"/>
</dbReference>
<evidence type="ECO:0008006" key="12">
    <source>
        <dbReference type="Google" id="ProtNLM"/>
    </source>
</evidence>
<evidence type="ECO:0000256" key="5">
    <source>
        <dbReference type="ARBA" id="ARBA00023015"/>
    </source>
</evidence>
<gene>
    <name evidence="10" type="ORF">HMPREF0446_00545</name>
</gene>
<dbReference type="AlphaFoldDB" id="D0BKR0"/>
<dbReference type="RefSeq" id="WP_006702819.1">
    <property type="nucleotide sequence ID" value="NZ_KI391971.1"/>
</dbReference>
<keyword evidence="3 8" id="KW-0479">Metal-binding</keyword>
<evidence type="ECO:0000256" key="4">
    <source>
        <dbReference type="ARBA" id="ARBA00022833"/>
    </source>
</evidence>
<feature type="binding site" evidence="8">
    <location>
        <position position="96"/>
    </location>
    <ligand>
        <name>Zn(2+)</name>
        <dbReference type="ChEBI" id="CHEBI:29105"/>
    </ligand>
</feature>
<proteinExistence type="inferred from homology"/>
<comment type="cofactor">
    <cofactor evidence="8">
        <name>Zn(2+)</name>
        <dbReference type="ChEBI" id="CHEBI:29105"/>
    </cofactor>
    <text evidence="8">Binds 1 zinc ion per subunit.</text>
</comment>
<dbReference type="PANTHER" id="PTHR33202">
    <property type="entry name" value="ZINC UPTAKE REGULATION PROTEIN"/>
    <property type="match status" value="1"/>
</dbReference>
<dbReference type="eggNOG" id="COG0735">
    <property type="taxonomic scope" value="Bacteria"/>
</dbReference>
<dbReference type="InterPro" id="IPR036388">
    <property type="entry name" value="WH-like_DNA-bd_sf"/>
</dbReference>
<reference evidence="10" key="2">
    <citation type="submission" date="2011-10" db="EMBL/GenBank/DDBJ databases">
        <title>The Genome Sequence of Granulicatella elegans ATCC 700633.</title>
        <authorList>
            <consortium name="The Broad Institute Genome Sequencing Platform"/>
            <consortium name="The Broad Institute Genome Sequencing Center for Infectious Disease"/>
            <person name="Earl A."/>
            <person name="Ward D."/>
            <person name="Feldgarden M."/>
            <person name="Gevers D."/>
            <person name="Sibley C.D."/>
            <person name="Field T.R."/>
            <person name="Grinwis M."/>
            <person name="Eshaghurshan C.S."/>
            <person name="Surette M.G."/>
            <person name="Young S.K."/>
            <person name="Zeng Q."/>
            <person name="Gargeya S."/>
            <person name="Fitzgerald M."/>
            <person name="Haas B."/>
            <person name="Abouelleil A."/>
            <person name="Alvarado L."/>
            <person name="Arachchi H.M."/>
            <person name="Berlin A."/>
            <person name="Brown A."/>
            <person name="Chapman S.B."/>
            <person name="Chen Z."/>
            <person name="Dunbar C."/>
            <person name="Freedman E."/>
            <person name="Gearin G."/>
            <person name="Goldberg J."/>
            <person name="Griggs A."/>
            <person name="Gujja S."/>
            <person name="Heiman D."/>
            <person name="Howarth C."/>
            <person name="Larson L."/>
            <person name="Lui A."/>
            <person name="MacDonald P.J.P."/>
            <person name="Montmayeur A."/>
            <person name="Murphy C."/>
            <person name="Neiman D."/>
            <person name="Pearson M."/>
            <person name="Priest M."/>
            <person name="Roberts A."/>
            <person name="Saif S."/>
            <person name="Shea T."/>
            <person name="Shenoy N."/>
            <person name="Sisk P."/>
            <person name="Stolte C."/>
            <person name="Sykes S."/>
            <person name="Wortman J."/>
            <person name="Nusbaum C."/>
            <person name="Birren B."/>
        </authorList>
    </citation>
    <scope>NUCLEOTIDE SEQUENCE [LARGE SCALE GENOMIC DNA]</scope>
    <source>
        <strain evidence="10">ATCC 700633</strain>
    </source>
</reference>
<feature type="binding site" evidence="9">
    <location>
        <position position="128"/>
    </location>
    <ligand>
        <name>Fe cation</name>
        <dbReference type="ChEBI" id="CHEBI:24875"/>
    </ligand>
</feature>
<dbReference type="InterPro" id="IPR036390">
    <property type="entry name" value="WH_DNA-bd_sf"/>
</dbReference>
<comment type="caution">
    <text evidence="10">The sequence shown here is derived from an EMBL/GenBank/DDBJ whole genome shotgun (WGS) entry which is preliminary data.</text>
</comment>
<name>D0BKR0_9LACT</name>
<dbReference type="InterPro" id="IPR002481">
    <property type="entry name" value="FUR"/>
</dbReference>
<keyword evidence="6" id="KW-0238">DNA-binding</keyword>
<protein>
    <recommendedName>
        <fullName evidence="12">Ferric uptake regulation protein</fullName>
    </recommendedName>
</protein>
<dbReference type="EMBL" id="ACRF02000013">
    <property type="protein sequence ID" value="EEW93663.1"/>
    <property type="molecule type" value="Genomic_DNA"/>
</dbReference>
<evidence type="ECO:0000256" key="3">
    <source>
        <dbReference type="ARBA" id="ARBA00022723"/>
    </source>
</evidence>
<keyword evidence="7" id="KW-0804">Transcription</keyword>